<evidence type="ECO:0000256" key="9">
    <source>
        <dbReference type="ARBA" id="ARBA00023136"/>
    </source>
</evidence>
<comment type="similarity">
    <text evidence="2">Belongs to the GSP N family.</text>
</comment>
<protein>
    <recommendedName>
        <fullName evidence="3">Type II secretion system protein N</fullName>
    </recommendedName>
    <alternativeName>
        <fullName evidence="10">General secretion pathway protein N</fullName>
    </alternativeName>
</protein>
<evidence type="ECO:0000256" key="4">
    <source>
        <dbReference type="ARBA" id="ARBA00022448"/>
    </source>
</evidence>
<evidence type="ECO:0000256" key="10">
    <source>
        <dbReference type="ARBA" id="ARBA00030772"/>
    </source>
</evidence>
<evidence type="ECO:0000256" key="6">
    <source>
        <dbReference type="ARBA" id="ARBA00022519"/>
    </source>
</evidence>
<evidence type="ECO:0000256" key="5">
    <source>
        <dbReference type="ARBA" id="ARBA00022475"/>
    </source>
</evidence>
<evidence type="ECO:0000313" key="11">
    <source>
        <dbReference type="EMBL" id="ASR50595.1"/>
    </source>
</evidence>
<accession>A0ABN5B7B3</accession>
<dbReference type="InterPro" id="IPR022792">
    <property type="entry name" value="T2SS_protein-GspN"/>
</dbReference>
<dbReference type="Proteomes" id="UP000258016">
    <property type="component" value="Chromosome"/>
</dbReference>
<evidence type="ECO:0000256" key="1">
    <source>
        <dbReference type="ARBA" id="ARBA00004533"/>
    </source>
</evidence>
<organism evidence="11 12">
    <name type="scientific">Blastomonas fulva</name>
    <dbReference type="NCBI Taxonomy" id="1550728"/>
    <lineage>
        <taxon>Bacteria</taxon>
        <taxon>Pseudomonadati</taxon>
        <taxon>Pseudomonadota</taxon>
        <taxon>Alphaproteobacteria</taxon>
        <taxon>Sphingomonadales</taxon>
        <taxon>Sphingomonadaceae</taxon>
        <taxon>Blastomonas</taxon>
    </lineage>
</organism>
<evidence type="ECO:0000256" key="2">
    <source>
        <dbReference type="ARBA" id="ARBA00007208"/>
    </source>
</evidence>
<keyword evidence="9" id="KW-0472">Membrane</keyword>
<dbReference type="RefSeq" id="WP_054133896.1">
    <property type="nucleotide sequence ID" value="NZ_CP020083.1"/>
</dbReference>
<keyword evidence="6" id="KW-0997">Cell inner membrane</keyword>
<gene>
    <name evidence="11" type="ORF">B5J99_03190</name>
</gene>
<keyword evidence="12" id="KW-1185">Reference proteome</keyword>
<sequence length="240" mass="24643">MTGFTVKRAGLIALVLLAALLVLLPLRIAFDMSGLGSRGVSARSVEGTIWSGTVRDLRIGRLSLGDMDASLSPLALLGGETVLAMARAGDTPGQPPLAFDLARSGDSIAMRNASGDIATADLFAPLPLRSVTLDGANIAFAGRTCSAASGAVRVNIEQSLFGISLQRGLSGTLRCDGGDLLIPLKGQSGLEQMDIRITGQGRYTADFKLGGLAGGAGAALSVLGFRQQGDAMAIRINGRF</sequence>
<keyword evidence="7" id="KW-0812">Transmembrane</keyword>
<dbReference type="Pfam" id="PF01203">
    <property type="entry name" value="T2SSN"/>
    <property type="match status" value="1"/>
</dbReference>
<comment type="subcellular location">
    <subcellularLocation>
        <location evidence="1">Cell inner membrane</location>
    </subcellularLocation>
</comment>
<keyword evidence="8" id="KW-0653">Protein transport</keyword>
<dbReference type="GeneID" id="303484576"/>
<keyword evidence="5" id="KW-1003">Cell membrane</keyword>
<reference evidence="11 12" key="1">
    <citation type="submission" date="2017-03" db="EMBL/GenBank/DDBJ databases">
        <title>Complete genome sequence of Blastomonas fulva degrading microcsystin LR.</title>
        <authorList>
            <person name="Lee H.-g."/>
            <person name="Jin L."/>
            <person name="oh H.-M."/>
        </authorList>
    </citation>
    <scope>NUCLEOTIDE SEQUENCE [LARGE SCALE GENOMIC DNA]</scope>
    <source>
        <strain evidence="11 12">T2</strain>
    </source>
</reference>
<evidence type="ECO:0000256" key="3">
    <source>
        <dbReference type="ARBA" id="ARBA00021563"/>
    </source>
</evidence>
<evidence type="ECO:0000256" key="8">
    <source>
        <dbReference type="ARBA" id="ARBA00022927"/>
    </source>
</evidence>
<dbReference type="EMBL" id="CP020083">
    <property type="protein sequence ID" value="ASR50595.1"/>
    <property type="molecule type" value="Genomic_DNA"/>
</dbReference>
<name>A0ABN5B7B3_9SPHN</name>
<evidence type="ECO:0000313" key="12">
    <source>
        <dbReference type="Proteomes" id="UP000258016"/>
    </source>
</evidence>
<keyword evidence="4" id="KW-0813">Transport</keyword>
<evidence type="ECO:0000256" key="7">
    <source>
        <dbReference type="ARBA" id="ARBA00022692"/>
    </source>
</evidence>
<proteinExistence type="inferred from homology"/>